<feature type="signal peptide" evidence="1">
    <location>
        <begin position="1"/>
        <end position="27"/>
    </location>
</feature>
<evidence type="ECO:0000256" key="1">
    <source>
        <dbReference type="SAM" id="SignalP"/>
    </source>
</evidence>
<gene>
    <name evidence="3" type="ORF">SUH3_15225</name>
</gene>
<comment type="caution">
    <text evidence="3">The sequence shown here is derived from an EMBL/GenBank/DDBJ whole genome shotgun (WGS) entry which is preliminary data.</text>
</comment>
<dbReference type="OrthoDB" id="9811036at2"/>
<keyword evidence="1" id="KW-0732">Signal</keyword>
<dbReference type="AlphaFoldDB" id="A0A073J4F8"/>
<evidence type="ECO:0000259" key="2">
    <source>
        <dbReference type="Pfam" id="PF11412"/>
    </source>
</evidence>
<dbReference type="EMBL" id="JAMD01000003">
    <property type="protein sequence ID" value="KEJ96705.1"/>
    <property type="molecule type" value="Genomic_DNA"/>
</dbReference>
<sequence length="272" mass="29234">MFHTRAFLAAFVLAPLIALTGVSPAMAQESPISGRIIQGWTLPDGRMVAGLDLTLQPGWKTYWRAPGDAGIPPQFDWSRARNVGRVDITWPTPHVFHQNGMRSIGYKDHVVIPLHIQPKAPGRSVRLRGEMDLGVCSDICVPHRLDFDTTLDAAPVKPVPTLAAALAQAPFSRREAGVVTATCALRPLDDGMEVTVRVQVPSSGGTEVAVIEPNIPGVWTSEAQTSRQGNVLNATAQMMHNSGRPFAVNRSAMRITILGSKHAVDIQGCTAG</sequence>
<feature type="domain" description="Thiol:disulfide interchange protein DsbD N-terminal" evidence="2">
    <location>
        <begin position="45"/>
        <end position="147"/>
    </location>
</feature>
<dbReference type="InterPro" id="IPR028250">
    <property type="entry name" value="DsbDN"/>
</dbReference>
<dbReference type="Pfam" id="PF11412">
    <property type="entry name" value="DsbD_N"/>
    <property type="match status" value="1"/>
</dbReference>
<reference evidence="3 4" key="1">
    <citation type="submission" date="2014-01" db="EMBL/GenBank/DDBJ databases">
        <title>Sulfitobacter sp. H3 (MCCC 1A00686) Genome Sequencing.</title>
        <authorList>
            <person name="Lai Q."/>
            <person name="Hong Z."/>
        </authorList>
    </citation>
    <scope>NUCLEOTIDE SEQUENCE [LARGE SCALE GENOMIC DNA]</scope>
    <source>
        <strain evidence="3 4">H3</strain>
    </source>
</reference>
<keyword evidence="4" id="KW-1185">Reference proteome</keyword>
<evidence type="ECO:0000313" key="3">
    <source>
        <dbReference type="EMBL" id="KEJ96705.1"/>
    </source>
</evidence>
<evidence type="ECO:0000313" key="4">
    <source>
        <dbReference type="Proteomes" id="UP000027746"/>
    </source>
</evidence>
<dbReference type="GeneID" id="68868976"/>
<protein>
    <recommendedName>
        <fullName evidence="2">Thiol:disulfide interchange protein DsbD N-terminal domain-containing protein</fullName>
    </recommendedName>
</protein>
<accession>A0A073J4F8</accession>
<name>A0A073J4F8_9RHOB</name>
<proteinExistence type="predicted"/>
<dbReference type="Proteomes" id="UP000027746">
    <property type="component" value="Unassembled WGS sequence"/>
</dbReference>
<dbReference type="RefSeq" id="WP_037924277.1">
    <property type="nucleotide sequence ID" value="NZ_CP054599.1"/>
</dbReference>
<organism evidence="3 4">
    <name type="scientific">Pseudosulfitobacter pseudonitzschiae</name>
    <dbReference type="NCBI Taxonomy" id="1402135"/>
    <lineage>
        <taxon>Bacteria</taxon>
        <taxon>Pseudomonadati</taxon>
        <taxon>Pseudomonadota</taxon>
        <taxon>Alphaproteobacteria</taxon>
        <taxon>Rhodobacterales</taxon>
        <taxon>Roseobacteraceae</taxon>
        <taxon>Pseudosulfitobacter</taxon>
    </lineage>
</organism>
<feature type="chain" id="PRO_5001690304" description="Thiol:disulfide interchange protein DsbD N-terminal domain-containing protein" evidence="1">
    <location>
        <begin position="28"/>
        <end position="272"/>
    </location>
</feature>